<evidence type="ECO:0000313" key="2">
    <source>
        <dbReference type="EMBL" id="SUK42648.1"/>
    </source>
</evidence>
<dbReference type="InterPro" id="IPR018580">
    <property type="entry name" value="Uncharacterised_YfhO"/>
</dbReference>
<reference evidence="2 3" key="1">
    <citation type="submission" date="2018-06" db="EMBL/GenBank/DDBJ databases">
        <authorList>
            <consortium name="Pathogen Informatics"/>
            <person name="Doyle S."/>
        </authorList>
    </citation>
    <scope>NUCLEOTIDE SEQUENCE [LARGE SCALE GENOMIC DNA]</scope>
    <source>
        <strain evidence="2 3">NCTC6133</strain>
    </source>
</reference>
<evidence type="ECO:0000256" key="1">
    <source>
        <dbReference type="SAM" id="Phobius"/>
    </source>
</evidence>
<accession>A0A380DR90</accession>
<protein>
    <submittedName>
        <fullName evidence="2">Integral membrane protein</fullName>
    </submittedName>
</protein>
<keyword evidence="1" id="KW-0472">Membrane</keyword>
<evidence type="ECO:0000313" key="3">
    <source>
        <dbReference type="Proteomes" id="UP000255091"/>
    </source>
</evidence>
<keyword evidence="1" id="KW-1133">Transmembrane helix</keyword>
<gene>
    <name evidence="2" type="ORF">NCTC6133_01510</name>
</gene>
<dbReference type="PANTHER" id="PTHR38454">
    <property type="entry name" value="INTEGRAL MEMBRANE PROTEIN-RELATED"/>
    <property type="match status" value="1"/>
</dbReference>
<dbReference type="PANTHER" id="PTHR38454:SF1">
    <property type="entry name" value="INTEGRAL MEMBRANE PROTEIN"/>
    <property type="match status" value="1"/>
</dbReference>
<keyword evidence="1" id="KW-0812">Transmembrane</keyword>
<proteinExistence type="predicted"/>
<dbReference type="EMBL" id="UHAP01000001">
    <property type="protein sequence ID" value="SUK42648.1"/>
    <property type="molecule type" value="Genomic_DNA"/>
</dbReference>
<dbReference type="Pfam" id="PF09586">
    <property type="entry name" value="YfhO"/>
    <property type="match status" value="1"/>
</dbReference>
<organism evidence="2 3">
    <name type="scientific">Staphylococcus aureus</name>
    <dbReference type="NCBI Taxonomy" id="1280"/>
    <lineage>
        <taxon>Bacteria</taxon>
        <taxon>Bacillati</taxon>
        <taxon>Bacillota</taxon>
        <taxon>Bacilli</taxon>
        <taxon>Bacillales</taxon>
        <taxon>Staphylococcaceae</taxon>
        <taxon>Staphylococcus</taxon>
    </lineage>
</organism>
<dbReference type="Proteomes" id="UP000255091">
    <property type="component" value="Unassembled WGS sequence"/>
</dbReference>
<dbReference type="AlphaFoldDB" id="A0A380DR90"/>
<sequence length="74" mass="8377">MFLPTAYNQGMQATSGDQSLKVEQVNGVMTGIKAPKNITKIQLSYTPPYYYLLITITIFGIICSIIFTRWARQK</sequence>
<name>A0A380DR90_STAAU</name>
<feature type="transmembrane region" description="Helical" evidence="1">
    <location>
        <begin position="49"/>
        <end position="71"/>
    </location>
</feature>